<evidence type="ECO:0000256" key="15">
    <source>
        <dbReference type="PROSITE-ProRule" id="PRU00169"/>
    </source>
</evidence>
<dbReference type="PROSITE" id="PS50110">
    <property type="entry name" value="RESPONSE_REGULATORY"/>
    <property type="match status" value="2"/>
</dbReference>
<sequence length="1227" mass="134119">MVETQETSSAEASWIAGGGEMGSLIRAFDWSKTAIGPMKDWSPTLRVMIPFLLANRFPLLLWWGPEYVSIYNDAYRPVLGTKHPWALGKPVSECWSEIWHILKPLIDTPFNGGPATWNEDIELEINRHGFLEETHFTVAYSAVPDEAAPNGTGGVLATVVEITEKVVAERRTIILRDLAARAGDARSTAEACAMVTETLALHPRDVPFALLYLIGSDRKTASLAGAAGIDPGTFASPNVVALSGNDPGGGWHFSDKAPFTVFEDLQSRFPSEPEGSFSSLTRKAVVLPIAALNSLETSGFLVVGTNPRLELDERHTDFLQLVKAQVRSAIANARSYEEERKRAEALAEIDRAKTTFFSNVSHEFRTPLTLMLGHVEDMLSRGTLPTDDRERLVVAHRNSLRMLKLVNTLLEFSRIEAGRVRASFEPTDLAAATAELASVFRSATEKAGLKLIVDTPALPEPAYIDRQMWEKIGLNLLSNAFKYTLQGEIEVKLRADGDHFVLMVRDTGIGIPAGEMPRLFERFHRIEGAEGRTREGSGIGLALVQELVRLHGGNVSTESKLGGGTTFRISIPRGSGHLPTDQIGRAAGPATTPVAAAPFIAEALRWLPDGNSDVPEFELESPAALRSEERACVLVVDDNADLRDYLRRLLGPHYRLEVVADGNAALAAVACQKPDLVLTDVMLPGLDGLQLLKKLRSDPQTSTTPVIMLSARAGEESRIEGLSTGADDYLIKPFSARELLARIEAHLNMARYRAQAAKALQASEERFRAFVTASSDSIYRMGPDWREMRFLEGKDFIADTNGPSESWLSRYIHAEDQPTVRAVIRDAIASKKVFDLEHRVIRVDGSLGWAHSRAIPLLGADGEIIEWFGAARDVTERKHAEETQKLLMNELNHRVKNMLTTVDAIAQQTLRRSKDPASFADSFSGRLQSMSRMHSLLTSTNWEGADLREVIRDQIPPGALDDNRATASGPSVQLEPQMALHTALMLHELGTNSVKYGALSRADGKVSIEWSVSGDGLQLDWRERGGPPIKVPVRRGFGTTLIEQTVKGEGGSARRSIEGDGIHWELILPLANSDVSKLQPRPPKVSSGFVPPPAASPLANLKGKTFAIIEDEPLIALNIIAALDQAGARVAGQAVTVNEALRLIAEHNFDCALVDANLRGQQVDEVAAALTRKKVPFAFVTGYGREALPSSFARAKVLKKPFTEQQLLQLTAELLAAPPTTVVRLRD</sequence>
<dbReference type="SUPFAM" id="SSF55785">
    <property type="entry name" value="PYP-like sensor domain (PAS domain)"/>
    <property type="match status" value="1"/>
</dbReference>
<dbReference type="Pfam" id="PF00072">
    <property type="entry name" value="Response_reg"/>
    <property type="match status" value="2"/>
</dbReference>
<keyword evidence="7" id="KW-0285">Flavoprotein</keyword>
<dbReference type="SUPFAM" id="SSF47384">
    <property type="entry name" value="Homodimeric domain of signal transducing histidine kinase"/>
    <property type="match status" value="1"/>
</dbReference>
<keyword evidence="13" id="KW-0157">Chromophore</keyword>
<evidence type="ECO:0000259" key="17">
    <source>
        <dbReference type="PROSITE" id="PS50109"/>
    </source>
</evidence>
<dbReference type="NCBIfam" id="TIGR00229">
    <property type="entry name" value="sensory_box"/>
    <property type="match status" value="1"/>
</dbReference>
<dbReference type="Gene3D" id="3.30.565.10">
    <property type="entry name" value="Histidine kinase-like ATPase, C-terminal domain"/>
    <property type="match status" value="2"/>
</dbReference>
<dbReference type="InterPro" id="IPR000700">
    <property type="entry name" value="PAS-assoc_C"/>
</dbReference>
<evidence type="ECO:0000256" key="14">
    <source>
        <dbReference type="ARBA" id="ARBA00023170"/>
    </source>
</evidence>
<dbReference type="SUPFAM" id="SSF52172">
    <property type="entry name" value="CheY-like"/>
    <property type="match status" value="2"/>
</dbReference>
<evidence type="ECO:0000256" key="2">
    <source>
        <dbReference type="ARBA" id="ARBA00012438"/>
    </source>
</evidence>
<dbReference type="Pfam" id="PF08447">
    <property type="entry name" value="PAS_3"/>
    <property type="match status" value="1"/>
</dbReference>
<feature type="domain" description="Response regulatory" evidence="18">
    <location>
        <begin position="1105"/>
        <end position="1215"/>
    </location>
</feature>
<evidence type="ECO:0000256" key="3">
    <source>
        <dbReference type="ARBA" id="ARBA00021740"/>
    </source>
</evidence>
<evidence type="ECO:0000256" key="10">
    <source>
        <dbReference type="ARBA" id="ARBA00022741"/>
    </source>
</evidence>
<dbReference type="InterPro" id="IPR003661">
    <property type="entry name" value="HisK_dim/P_dom"/>
</dbReference>
<dbReference type="InterPro" id="IPR036097">
    <property type="entry name" value="HisK_dim/P_sf"/>
</dbReference>
<keyword evidence="16" id="KW-0175">Coiled coil</keyword>
<feature type="domain" description="Histidine kinase" evidence="17">
    <location>
        <begin position="359"/>
        <end position="575"/>
    </location>
</feature>
<feature type="modified residue" description="4-aspartylphosphate" evidence="15">
    <location>
        <position position="680"/>
    </location>
</feature>
<accession>A0ABS5FVH4</accession>
<reference evidence="21" key="1">
    <citation type="journal article" date="2021" name="ISME J.">
        <title>Evolutionary origin and ecological implication of a unique nif island in free-living Bradyrhizobium lineages.</title>
        <authorList>
            <person name="Tao J."/>
        </authorList>
    </citation>
    <scope>NUCLEOTIDE SEQUENCE [LARGE SCALE GENOMIC DNA]</scope>
    <source>
        <strain evidence="21">SZCCT0434</strain>
    </source>
</reference>
<dbReference type="InterPro" id="IPR001789">
    <property type="entry name" value="Sig_transdc_resp-reg_receiver"/>
</dbReference>
<feature type="domain" description="Response regulatory" evidence="18">
    <location>
        <begin position="632"/>
        <end position="747"/>
    </location>
</feature>
<dbReference type="SMART" id="SM00388">
    <property type="entry name" value="HisKA"/>
    <property type="match status" value="1"/>
</dbReference>
<keyword evidence="4" id="KW-0600">Photoreceptor protein</keyword>
<dbReference type="Gene3D" id="3.30.450.20">
    <property type="entry name" value="PAS domain"/>
    <property type="match status" value="2"/>
</dbReference>
<dbReference type="SMART" id="SM00086">
    <property type="entry name" value="PAC"/>
    <property type="match status" value="1"/>
</dbReference>
<organism evidence="20 21">
    <name type="scientific">Bradyrhizobium jicamae</name>
    <dbReference type="NCBI Taxonomy" id="280332"/>
    <lineage>
        <taxon>Bacteria</taxon>
        <taxon>Pseudomonadati</taxon>
        <taxon>Pseudomonadota</taxon>
        <taxon>Alphaproteobacteria</taxon>
        <taxon>Hyphomicrobiales</taxon>
        <taxon>Nitrobacteraceae</taxon>
        <taxon>Bradyrhizobium</taxon>
    </lineage>
</organism>
<dbReference type="Pfam" id="PF02518">
    <property type="entry name" value="HATPase_c"/>
    <property type="match status" value="1"/>
</dbReference>
<keyword evidence="11" id="KW-0418">Kinase</keyword>
<evidence type="ECO:0000256" key="9">
    <source>
        <dbReference type="ARBA" id="ARBA00022679"/>
    </source>
</evidence>
<dbReference type="SMART" id="SM00448">
    <property type="entry name" value="REC"/>
    <property type="match status" value="2"/>
</dbReference>
<dbReference type="Pfam" id="PF07536">
    <property type="entry name" value="HWE_HK"/>
    <property type="match status" value="1"/>
</dbReference>
<dbReference type="EC" id="2.7.13.3" evidence="2"/>
<keyword evidence="8" id="KW-0288">FMN</keyword>
<feature type="coiled-coil region" evidence="16">
    <location>
        <begin position="319"/>
        <end position="353"/>
    </location>
</feature>
<keyword evidence="21" id="KW-1185">Reference proteome</keyword>
<dbReference type="InterPro" id="IPR000014">
    <property type="entry name" value="PAS"/>
</dbReference>
<dbReference type="EMBL" id="JAFCJH010000063">
    <property type="protein sequence ID" value="MBR0800841.1"/>
    <property type="molecule type" value="Genomic_DNA"/>
</dbReference>
<dbReference type="PROSITE" id="PS50109">
    <property type="entry name" value="HIS_KIN"/>
    <property type="match status" value="1"/>
</dbReference>
<dbReference type="SUPFAM" id="SSF55874">
    <property type="entry name" value="ATPase domain of HSP90 chaperone/DNA topoisomerase II/histidine kinase"/>
    <property type="match status" value="1"/>
</dbReference>
<protein>
    <recommendedName>
        <fullName evidence="3">Blue-light-activated histidine kinase</fullName>
        <ecNumber evidence="2">2.7.13.3</ecNumber>
    </recommendedName>
</protein>
<comment type="caution">
    <text evidence="20">The sequence shown here is derived from an EMBL/GenBank/DDBJ whole genome shotgun (WGS) entry which is preliminary data.</text>
</comment>
<evidence type="ECO:0000256" key="13">
    <source>
        <dbReference type="ARBA" id="ARBA00022991"/>
    </source>
</evidence>
<dbReference type="InterPro" id="IPR003594">
    <property type="entry name" value="HATPase_dom"/>
</dbReference>
<dbReference type="CDD" id="cd00130">
    <property type="entry name" value="PAS"/>
    <property type="match status" value="1"/>
</dbReference>
<evidence type="ECO:0000256" key="12">
    <source>
        <dbReference type="ARBA" id="ARBA00022840"/>
    </source>
</evidence>
<evidence type="ECO:0000259" key="18">
    <source>
        <dbReference type="PROSITE" id="PS50110"/>
    </source>
</evidence>
<dbReference type="Pfam" id="PF00512">
    <property type="entry name" value="HisKA"/>
    <property type="match status" value="1"/>
</dbReference>
<dbReference type="SMART" id="SM00911">
    <property type="entry name" value="HWE_HK"/>
    <property type="match status" value="1"/>
</dbReference>
<evidence type="ECO:0000313" key="20">
    <source>
        <dbReference type="EMBL" id="MBR0800841.1"/>
    </source>
</evidence>
<dbReference type="Proteomes" id="UP001315278">
    <property type="component" value="Unassembled WGS sequence"/>
</dbReference>
<dbReference type="PRINTS" id="PR00344">
    <property type="entry name" value="BCTRLSENSOR"/>
</dbReference>
<dbReference type="Gene3D" id="1.10.287.130">
    <property type="match status" value="1"/>
</dbReference>
<dbReference type="CDD" id="cd00082">
    <property type="entry name" value="HisKA"/>
    <property type="match status" value="1"/>
</dbReference>
<dbReference type="InterPro" id="IPR036890">
    <property type="entry name" value="HATPase_C_sf"/>
</dbReference>
<dbReference type="SMART" id="SM00387">
    <property type="entry name" value="HATPase_c"/>
    <property type="match status" value="1"/>
</dbReference>
<name>A0ABS5FVH4_9BRAD</name>
<dbReference type="RefSeq" id="WP_212495082.1">
    <property type="nucleotide sequence ID" value="NZ_JAFCJH010000063.1"/>
</dbReference>
<proteinExistence type="predicted"/>
<keyword evidence="14" id="KW-0675">Receptor</keyword>
<evidence type="ECO:0000259" key="19">
    <source>
        <dbReference type="PROSITE" id="PS50113"/>
    </source>
</evidence>
<feature type="modified residue" description="4-aspartylphosphate" evidence="15">
    <location>
        <position position="1155"/>
    </location>
</feature>
<keyword evidence="12" id="KW-0067">ATP-binding</keyword>
<dbReference type="CDD" id="cd17574">
    <property type="entry name" value="REC_OmpR"/>
    <property type="match status" value="1"/>
</dbReference>
<evidence type="ECO:0000256" key="4">
    <source>
        <dbReference type="ARBA" id="ARBA00022543"/>
    </source>
</evidence>
<evidence type="ECO:0000313" key="21">
    <source>
        <dbReference type="Proteomes" id="UP001315278"/>
    </source>
</evidence>
<dbReference type="InterPro" id="IPR013655">
    <property type="entry name" value="PAS_fold_3"/>
</dbReference>
<evidence type="ECO:0000256" key="6">
    <source>
        <dbReference type="ARBA" id="ARBA00022606"/>
    </source>
</evidence>
<dbReference type="CDD" id="cd00075">
    <property type="entry name" value="HATPase"/>
    <property type="match status" value="1"/>
</dbReference>
<evidence type="ECO:0000256" key="16">
    <source>
        <dbReference type="SAM" id="Coils"/>
    </source>
</evidence>
<dbReference type="PANTHER" id="PTHR43547">
    <property type="entry name" value="TWO-COMPONENT HISTIDINE KINASE"/>
    <property type="match status" value="1"/>
</dbReference>
<dbReference type="Gene3D" id="3.30.450.40">
    <property type="match status" value="1"/>
</dbReference>
<dbReference type="InterPro" id="IPR005467">
    <property type="entry name" value="His_kinase_dom"/>
</dbReference>
<evidence type="ECO:0000256" key="5">
    <source>
        <dbReference type="ARBA" id="ARBA00022553"/>
    </source>
</evidence>
<keyword evidence="6" id="KW-0716">Sensory transduction</keyword>
<keyword evidence="5 15" id="KW-0597">Phosphoprotein</keyword>
<dbReference type="InterPro" id="IPR011102">
    <property type="entry name" value="Sig_transdc_His_kinase_HWE"/>
</dbReference>
<gene>
    <name evidence="20" type="ORF">JQ615_36315</name>
</gene>
<dbReference type="PANTHER" id="PTHR43547:SF2">
    <property type="entry name" value="HYBRID SIGNAL TRANSDUCTION HISTIDINE KINASE C"/>
    <property type="match status" value="1"/>
</dbReference>
<keyword evidence="10" id="KW-0547">Nucleotide-binding</keyword>
<evidence type="ECO:0000256" key="11">
    <source>
        <dbReference type="ARBA" id="ARBA00022777"/>
    </source>
</evidence>
<dbReference type="InterPro" id="IPR035965">
    <property type="entry name" value="PAS-like_dom_sf"/>
</dbReference>
<evidence type="ECO:0000256" key="1">
    <source>
        <dbReference type="ARBA" id="ARBA00000085"/>
    </source>
</evidence>
<dbReference type="InterPro" id="IPR004358">
    <property type="entry name" value="Sig_transdc_His_kin-like_C"/>
</dbReference>
<dbReference type="PROSITE" id="PS50113">
    <property type="entry name" value="PAC"/>
    <property type="match status" value="1"/>
</dbReference>
<feature type="domain" description="PAC" evidence="19">
    <location>
        <begin position="834"/>
        <end position="886"/>
    </location>
</feature>
<dbReference type="InterPro" id="IPR011006">
    <property type="entry name" value="CheY-like_superfamily"/>
</dbReference>
<comment type="catalytic activity">
    <reaction evidence="1">
        <text>ATP + protein L-histidine = ADP + protein N-phospho-L-histidine.</text>
        <dbReference type="EC" id="2.7.13.3"/>
    </reaction>
</comment>
<dbReference type="SUPFAM" id="SSF55781">
    <property type="entry name" value="GAF domain-like"/>
    <property type="match status" value="1"/>
</dbReference>
<keyword evidence="9" id="KW-0808">Transferase</keyword>
<dbReference type="Gene3D" id="3.40.50.2300">
    <property type="match status" value="2"/>
</dbReference>
<evidence type="ECO:0000256" key="7">
    <source>
        <dbReference type="ARBA" id="ARBA00022630"/>
    </source>
</evidence>
<dbReference type="InterPro" id="IPR029016">
    <property type="entry name" value="GAF-like_dom_sf"/>
</dbReference>
<evidence type="ECO:0000256" key="8">
    <source>
        <dbReference type="ARBA" id="ARBA00022643"/>
    </source>
</evidence>
<dbReference type="InterPro" id="IPR001610">
    <property type="entry name" value="PAC"/>
</dbReference>